<evidence type="ECO:0000313" key="3">
    <source>
        <dbReference type="EMBL" id="NJC22510.1"/>
    </source>
</evidence>
<evidence type="ECO:0000259" key="2">
    <source>
        <dbReference type="Pfam" id="PF22504"/>
    </source>
</evidence>
<proteinExistence type="predicted"/>
<comment type="caution">
    <text evidence="3">The sequence shown here is derived from an EMBL/GenBank/DDBJ whole genome shotgun (WGS) entry which is preliminary data.</text>
</comment>
<keyword evidence="4" id="KW-1185">Reference proteome</keyword>
<reference evidence="3 4" key="1">
    <citation type="submission" date="2020-03" db="EMBL/GenBank/DDBJ databases">
        <title>Sequencing the genomes of 1000 actinobacteria strains.</title>
        <authorList>
            <person name="Klenk H.-P."/>
        </authorList>
    </citation>
    <scope>NUCLEOTIDE SEQUENCE [LARGE SCALE GENOMIC DNA]</scope>
    <source>
        <strain evidence="3 4">DSM 16403</strain>
    </source>
</reference>
<feature type="region of interest" description="Disordered" evidence="1">
    <location>
        <begin position="38"/>
        <end position="66"/>
    </location>
</feature>
<gene>
    <name evidence="3" type="ORF">BJ994_001586</name>
</gene>
<dbReference type="Proteomes" id="UP000547458">
    <property type="component" value="Unassembled WGS sequence"/>
</dbReference>
<dbReference type="EMBL" id="JAATJL010000001">
    <property type="protein sequence ID" value="NJC22510.1"/>
    <property type="molecule type" value="Genomic_DNA"/>
</dbReference>
<dbReference type="AlphaFoldDB" id="A0A846RLI8"/>
<dbReference type="Pfam" id="PF22504">
    <property type="entry name" value="DUF6993"/>
    <property type="match status" value="1"/>
</dbReference>
<name>A0A846RLI8_9MICC</name>
<feature type="domain" description="DUF6993" evidence="2">
    <location>
        <begin position="76"/>
        <end position="157"/>
    </location>
</feature>
<evidence type="ECO:0000256" key="1">
    <source>
        <dbReference type="SAM" id="MobiDB-lite"/>
    </source>
</evidence>
<dbReference type="RefSeq" id="WP_245192268.1">
    <property type="nucleotide sequence ID" value="NZ_JAATJL010000001.1"/>
</dbReference>
<dbReference type="InterPro" id="IPR054262">
    <property type="entry name" value="DUF6993"/>
</dbReference>
<evidence type="ECO:0000313" key="4">
    <source>
        <dbReference type="Proteomes" id="UP000547458"/>
    </source>
</evidence>
<accession>A0A846RLI8</accession>
<protein>
    <recommendedName>
        <fullName evidence="2">DUF6993 domain-containing protein</fullName>
    </recommendedName>
</protein>
<dbReference type="PROSITE" id="PS51257">
    <property type="entry name" value="PROKAR_LIPOPROTEIN"/>
    <property type="match status" value="1"/>
</dbReference>
<organism evidence="3 4">
    <name type="scientific">Arthrobacter pigmenti</name>
    <dbReference type="NCBI Taxonomy" id="271432"/>
    <lineage>
        <taxon>Bacteria</taxon>
        <taxon>Bacillati</taxon>
        <taxon>Actinomycetota</taxon>
        <taxon>Actinomycetes</taxon>
        <taxon>Micrococcales</taxon>
        <taxon>Micrococcaceae</taxon>
        <taxon>Arthrobacter</taxon>
    </lineage>
</organism>
<sequence length="159" mass="15912">MNWRTAGPARGQVVVLCVGMAVVLGGCVAPAVGDELNPGKDAQAGQSSGEVVPQPGQEESSGPAAAFASEVKESLTALAVEVPKPGREAVRGAFITAGAEEGSVQVSLDTTPTGLEVDAITGAVAVESVCVFGHVRDGEVSVTRLPVLAGGNCFVGDQR</sequence>